<dbReference type="InterPro" id="IPR006015">
    <property type="entry name" value="Universal_stress_UspA"/>
</dbReference>
<dbReference type="Pfam" id="PF00582">
    <property type="entry name" value="Usp"/>
    <property type="match status" value="1"/>
</dbReference>
<organism evidence="3 4">
    <name type="scientific">Plectonema cf. radiosum LEGE 06105</name>
    <dbReference type="NCBI Taxonomy" id="945769"/>
    <lineage>
        <taxon>Bacteria</taxon>
        <taxon>Bacillati</taxon>
        <taxon>Cyanobacteriota</taxon>
        <taxon>Cyanophyceae</taxon>
        <taxon>Oscillatoriophycideae</taxon>
        <taxon>Oscillatoriales</taxon>
        <taxon>Microcoleaceae</taxon>
        <taxon>Plectonema</taxon>
    </lineage>
</organism>
<dbReference type="CDD" id="cd00293">
    <property type="entry name" value="USP-like"/>
    <property type="match status" value="1"/>
</dbReference>
<evidence type="ECO:0000313" key="3">
    <source>
        <dbReference type="EMBL" id="MBE9212393.1"/>
    </source>
</evidence>
<name>A0A8J7FA12_9CYAN</name>
<dbReference type="AlphaFoldDB" id="A0A8J7FA12"/>
<dbReference type="RefSeq" id="WP_193918290.1">
    <property type="nucleotide sequence ID" value="NZ_JADEWL010000014.1"/>
</dbReference>
<dbReference type="PIRSF" id="PIRSF006276">
    <property type="entry name" value="UspA"/>
    <property type="match status" value="1"/>
</dbReference>
<dbReference type="PRINTS" id="PR01438">
    <property type="entry name" value="UNVRSLSTRESS"/>
</dbReference>
<feature type="domain" description="UspA" evidence="2">
    <location>
        <begin position="1"/>
        <end position="155"/>
    </location>
</feature>
<sequence>MFNRILVAIDNSVQSQQVLDEAVSLAKVTDGHLMLLHVLSPFDEQYTDPLFLQPTILYPQLQPNNSKYANDWENLKNKRLEWLRSLGEEVSKLGVETEFSQNIGEPSQMICDMARNWEADVIVIGRRGRRGISELLLGSVSNYVLHHAPCSVLTVQGIIDHPDETPSTAKVQATSRS</sequence>
<proteinExistence type="inferred from homology"/>
<accession>A0A8J7FA12</accession>
<dbReference type="InterPro" id="IPR006016">
    <property type="entry name" value="UspA"/>
</dbReference>
<dbReference type="EMBL" id="JADEWL010000014">
    <property type="protein sequence ID" value="MBE9212393.1"/>
    <property type="molecule type" value="Genomic_DNA"/>
</dbReference>
<gene>
    <name evidence="3" type="ORF">IQ247_06660</name>
</gene>
<keyword evidence="4" id="KW-1185">Reference proteome</keyword>
<dbReference type="Gene3D" id="3.40.50.620">
    <property type="entry name" value="HUPs"/>
    <property type="match status" value="1"/>
</dbReference>
<evidence type="ECO:0000313" key="4">
    <source>
        <dbReference type="Proteomes" id="UP000620559"/>
    </source>
</evidence>
<dbReference type="InterPro" id="IPR014729">
    <property type="entry name" value="Rossmann-like_a/b/a_fold"/>
</dbReference>
<reference evidence="3" key="1">
    <citation type="submission" date="2020-10" db="EMBL/GenBank/DDBJ databases">
        <authorList>
            <person name="Castelo-Branco R."/>
            <person name="Eusebio N."/>
            <person name="Adriana R."/>
            <person name="Vieira A."/>
            <person name="Brugerolle De Fraissinette N."/>
            <person name="Rezende De Castro R."/>
            <person name="Schneider M.P."/>
            <person name="Vasconcelos V."/>
            <person name="Leao P.N."/>
        </authorList>
    </citation>
    <scope>NUCLEOTIDE SEQUENCE</scope>
    <source>
        <strain evidence="3">LEGE 06105</strain>
    </source>
</reference>
<comment type="caution">
    <text evidence="3">The sequence shown here is derived from an EMBL/GenBank/DDBJ whole genome shotgun (WGS) entry which is preliminary data.</text>
</comment>
<dbReference type="Proteomes" id="UP000620559">
    <property type="component" value="Unassembled WGS sequence"/>
</dbReference>
<dbReference type="PANTHER" id="PTHR46268:SF8">
    <property type="entry name" value="UNIVERSAL STRESS PROTEIN SLL1388"/>
    <property type="match status" value="1"/>
</dbReference>
<protein>
    <submittedName>
        <fullName evidence="3">Universal stress protein</fullName>
    </submittedName>
</protein>
<comment type="similarity">
    <text evidence="1">Belongs to the universal stress protein A family.</text>
</comment>
<dbReference type="SUPFAM" id="SSF52402">
    <property type="entry name" value="Adenine nucleotide alpha hydrolases-like"/>
    <property type="match status" value="1"/>
</dbReference>
<evidence type="ECO:0000256" key="1">
    <source>
        <dbReference type="ARBA" id="ARBA00008791"/>
    </source>
</evidence>
<dbReference type="PANTHER" id="PTHR46268">
    <property type="entry name" value="STRESS RESPONSE PROTEIN NHAX"/>
    <property type="match status" value="1"/>
</dbReference>
<evidence type="ECO:0000259" key="2">
    <source>
        <dbReference type="Pfam" id="PF00582"/>
    </source>
</evidence>